<dbReference type="Proteomes" id="UP000033636">
    <property type="component" value="Unassembled WGS sequence"/>
</dbReference>
<proteinExistence type="predicted"/>
<comment type="caution">
    <text evidence="1">The sequence shown here is derived from an EMBL/GenBank/DDBJ whole genome shotgun (WGS) entry which is preliminary data.</text>
</comment>
<evidence type="ECO:0000313" key="1">
    <source>
        <dbReference type="EMBL" id="MFB6491344.1"/>
    </source>
</evidence>
<accession>A0ACC6V3L3</accession>
<reference evidence="1" key="1">
    <citation type="submission" date="2024-07" db="EMBL/GenBank/DDBJ databases">
        <title>Metagenome and Metagenome-Assembled Genomes of Archaea from a hot spring from the geothermal field of Los Azufres, Mexico.</title>
        <authorList>
            <person name="Marin-Paredes R."/>
            <person name="Martinez-Romero E."/>
            <person name="Servin-Garciduenas L.E."/>
        </authorList>
    </citation>
    <scope>NUCLEOTIDE SEQUENCE</scope>
</reference>
<protein>
    <submittedName>
        <fullName evidence="1">Uncharacterized protein</fullName>
    </submittedName>
</protein>
<name>A0ACC6V3L3_9CREN</name>
<organism evidence="1 2">
    <name type="scientific">Thermoproteus sp. AZ2</name>
    <dbReference type="NCBI Taxonomy" id="1609232"/>
    <lineage>
        <taxon>Archaea</taxon>
        <taxon>Thermoproteota</taxon>
        <taxon>Thermoprotei</taxon>
        <taxon>Thermoproteales</taxon>
        <taxon>Thermoproteaceae</taxon>
        <taxon>Thermoproteus</taxon>
    </lineage>
</organism>
<dbReference type="EMBL" id="JZWT02000029">
    <property type="protein sequence ID" value="MFB6491344.1"/>
    <property type="molecule type" value="Genomic_DNA"/>
</dbReference>
<evidence type="ECO:0000313" key="2">
    <source>
        <dbReference type="Proteomes" id="UP000033636"/>
    </source>
</evidence>
<gene>
    <name evidence="1" type="ORF">TU35_008960</name>
</gene>
<sequence length="102" mass="11510">MAYALERAIEVGVSPPVEKPPRRPTNTFLLQALEPVEALDGLGIVAVAKGEVDEGTISAIYDAFTISEFYTFLNMAMYRLTRVDRYKSLVVPYAYRGLSWRY</sequence>